<keyword evidence="2" id="KW-0012">Acyltransferase</keyword>
<dbReference type="GO" id="GO:0016747">
    <property type="term" value="F:acyltransferase activity, transferring groups other than amino-acyl groups"/>
    <property type="evidence" value="ECO:0007669"/>
    <property type="project" value="InterPro"/>
</dbReference>
<dbReference type="PROSITE" id="PS51186">
    <property type="entry name" value="GNAT"/>
    <property type="match status" value="1"/>
</dbReference>
<accession>A0A3S9A9Z6</accession>
<dbReference type="PANTHER" id="PTHR43420">
    <property type="entry name" value="ACETYLTRANSFERASE"/>
    <property type="match status" value="1"/>
</dbReference>
<feature type="domain" description="N-acetyltransferase" evidence="3">
    <location>
        <begin position="1"/>
        <end position="149"/>
    </location>
</feature>
<evidence type="ECO:0000259" key="3">
    <source>
        <dbReference type="PROSITE" id="PS51186"/>
    </source>
</evidence>
<evidence type="ECO:0000256" key="1">
    <source>
        <dbReference type="ARBA" id="ARBA00022679"/>
    </source>
</evidence>
<dbReference type="CDD" id="cd04301">
    <property type="entry name" value="NAT_SF"/>
    <property type="match status" value="1"/>
</dbReference>
<dbReference type="InterPro" id="IPR000182">
    <property type="entry name" value="GNAT_dom"/>
</dbReference>
<dbReference type="RefSeq" id="WP_126018273.1">
    <property type="nucleotide sequence ID" value="NZ_CP034437.1"/>
</dbReference>
<evidence type="ECO:0000256" key="2">
    <source>
        <dbReference type="ARBA" id="ARBA00023315"/>
    </source>
</evidence>
<evidence type="ECO:0000313" key="4">
    <source>
        <dbReference type="EMBL" id="AZN42503.1"/>
    </source>
</evidence>
<dbReference type="AlphaFoldDB" id="A0A3S9A9Z6"/>
<dbReference type="Pfam" id="PF00583">
    <property type="entry name" value="Acetyltransf_1"/>
    <property type="match status" value="1"/>
</dbReference>
<reference evidence="5" key="1">
    <citation type="submission" date="2018-12" db="EMBL/GenBank/DDBJ databases">
        <title>Genome sequence of Peanibacillus sp.</title>
        <authorList>
            <person name="Subramani G."/>
            <person name="Srinivasan S."/>
            <person name="Kim M.K."/>
        </authorList>
    </citation>
    <scope>NUCLEOTIDE SEQUENCE [LARGE SCALE GENOMIC DNA]</scope>
    <source>
        <strain evidence="5">18JY67-1</strain>
    </source>
</reference>
<dbReference type="InterPro" id="IPR016181">
    <property type="entry name" value="Acyl_CoA_acyltransferase"/>
</dbReference>
<dbReference type="Gene3D" id="3.40.630.30">
    <property type="match status" value="1"/>
</dbReference>
<protein>
    <submittedName>
        <fullName evidence="4">GNAT family N-acetyltransferase</fullName>
    </submittedName>
</protein>
<keyword evidence="1 4" id="KW-0808">Transferase</keyword>
<dbReference type="SUPFAM" id="SSF55729">
    <property type="entry name" value="Acyl-CoA N-acyltransferases (Nat)"/>
    <property type="match status" value="1"/>
</dbReference>
<organism evidence="4 5">
    <name type="scientific">Paenibacillus albus</name>
    <dbReference type="NCBI Taxonomy" id="2495582"/>
    <lineage>
        <taxon>Bacteria</taxon>
        <taxon>Bacillati</taxon>
        <taxon>Bacillota</taxon>
        <taxon>Bacilli</taxon>
        <taxon>Bacillales</taxon>
        <taxon>Paenibacillaceae</taxon>
        <taxon>Paenibacillus</taxon>
    </lineage>
</organism>
<name>A0A3S9A9Z6_9BACL</name>
<dbReference type="KEGG" id="palb:EJC50_24575"/>
<evidence type="ECO:0000313" key="5">
    <source>
        <dbReference type="Proteomes" id="UP000272528"/>
    </source>
</evidence>
<dbReference type="OrthoDB" id="46888at2"/>
<dbReference type="Proteomes" id="UP000272528">
    <property type="component" value="Chromosome"/>
</dbReference>
<keyword evidence="5" id="KW-1185">Reference proteome</keyword>
<sequence length="149" mass="16783">MIRAIQLNDQAQVRELLKMQLLSYSVEARLIGFYGIPGLHDTVETLQACGEQFFGCWQGEALAGAVSFKEENGCIDIHRLVVHPDFFRRGIGERLVSHVLDIFQHRAAKFIVATGAANLPAKRLYTKLGFVEQREVEAAPGFYITEFEK</sequence>
<proteinExistence type="predicted"/>
<gene>
    <name evidence="4" type="ORF">EJC50_24575</name>
</gene>
<dbReference type="EMBL" id="CP034437">
    <property type="protein sequence ID" value="AZN42503.1"/>
    <property type="molecule type" value="Genomic_DNA"/>
</dbReference>
<dbReference type="InterPro" id="IPR050680">
    <property type="entry name" value="YpeA/RimI_acetyltransf"/>
</dbReference>